<sequence>MVRHEGGAQPPGERDHVPYVLGAQVDVGTAVPLGDALQLHTRVRPLGQQRHELAGPARNADSRVPVTAVQKAHASARRVAGRSAKA</sequence>
<dbReference type="EMBL" id="BNBF01000007">
    <property type="protein sequence ID" value="GHG48270.1"/>
    <property type="molecule type" value="Genomic_DNA"/>
</dbReference>
<evidence type="ECO:0000313" key="2">
    <source>
        <dbReference type="Proteomes" id="UP000619355"/>
    </source>
</evidence>
<reference evidence="2" key="1">
    <citation type="journal article" date="2019" name="Int. J. Syst. Evol. Microbiol.">
        <title>The Global Catalogue of Microorganisms (GCM) 10K type strain sequencing project: providing services to taxonomists for standard genome sequencing and annotation.</title>
        <authorList>
            <consortium name="The Broad Institute Genomics Platform"/>
            <consortium name="The Broad Institute Genome Sequencing Center for Infectious Disease"/>
            <person name="Wu L."/>
            <person name="Ma J."/>
        </authorList>
    </citation>
    <scope>NUCLEOTIDE SEQUENCE [LARGE SCALE GENOMIC DNA]</scope>
    <source>
        <strain evidence="2">JCM 4253</strain>
    </source>
</reference>
<protein>
    <submittedName>
        <fullName evidence="1">Uncharacterized protein</fullName>
    </submittedName>
</protein>
<dbReference type="Proteomes" id="UP000619355">
    <property type="component" value="Unassembled WGS sequence"/>
</dbReference>
<evidence type="ECO:0000313" key="1">
    <source>
        <dbReference type="EMBL" id="GHG48270.1"/>
    </source>
</evidence>
<dbReference type="AlphaFoldDB" id="A0A919EVM5"/>
<proteinExistence type="predicted"/>
<accession>A0A919EVM5</accession>
<keyword evidence="2" id="KW-1185">Reference proteome</keyword>
<name>A0A919EVM5_9ACTN</name>
<comment type="caution">
    <text evidence="1">The sequence shown here is derived from an EMBL/GenBank/DDBJ whole genome shotgun (WGS) entry which is preliminary data.</text>
</comment>
<gene>
    <name evidence="1" type="ORF">GCM10018980_28410</name>
</gene>
<organism evidence="1 2">
    <name type="scientific">Streptomyces capoamus</name>
    <dbReference type="NCBI Taxonomy" id="68183"/>
    <lineage>
        <taxon>Bacteria</taxon>
        <taxon>Bacillati</taxon>
        <taxon>Actinomycetota</taxon>
        <taxon>Actinomycetes</taxon>
        <taxon>Kitasatosporales</taxon>
        <taxon>Streptomycetaceae</taxon>
        <taxon>Streptomyces</taxon>
    </lineage>
</organism>